<evidence type="ECO:0000313" key="2">
    <source>
        <dbReference type="EMBL" id="MDT0547783.1"/>
    </source>
</evidence>
<dbReference type="InterPro" id="IPR001387">
    <property type="entry name" value="Cro/C1-type_HTH"/>
</dbReference>
<reference evidence="2" key="1">
    <citation type="submission" date="2024-05" db="EMBL/GenBank/DDBJ databases">
        <title>30 novel species of actinomycetes from the DSMZ collection.</title>
        <authorList>
            <person name="Nouioui I."/>
        </authorList>
    </citation>
    <scope>NUCLEOTIDE SEQUENCE</scope>
    <source>
        <strain evidence="2">DSM 41529</strain>
    </source>
</reference>
<protein>
    <submittedName>
        <fullName evidence="2">Helix-turn-helix transcriptional regulator</fullName>
    </submittedName>
</protein>
<sequence>MSQPKKKDSAPPTMQYFAAVLRLLREHAGLTQEELGERMHYTGSAVSAVETCAKPPTDEFIEAAEKALDAGGLLRSAIGFLRLERYPEYFQGFVQLEQEALSVSSYCTQVIDGLLQTEEYARALLRSNYPPFEEDELEQLVTARMDRKALFDRKPMALIHTVIEEATLRRQIGGPEAMGRQYEHLLTKAARPNVTFQVMPASCAEHAGLRGPMKLIVMPDETSLAYMESHGESMLVSKPAKVGTLVRRYAMIRAQALRPEESVSFVEQLMGEL</sequence>
<name>A0ABU2XSH4_9ACTN</name>
<comment type="caution">
    <text evidence="2">The sequence shown here is derived from an EMBL/GenBank/DDBJ whole genome shotgun (WGS) entry which is preliminary data.</text>
</comment>
<dbReference type="EMBL" id="JAVRFD010000022">
    <property type="protein sequence ID" value="MDT0547783.1"/>
    <property type="molecule type" value="Genomic_DNA"/>
</dbReference>
<accession>A0ABU2XSH4</accession>
<dbReference type="SUPFAM" id="SSF47413">
    <property type="entry name" value="lambda repressor-like DNA-binding domains"/>
    <property type="match status" value="1"/>
</dbReference>
<dbReference type="InterPro" id="IPR010982">
    <property type="entry name" value="Lambda_DNA-bd_dom_sf"/>
</dbReference>
<organism evidence="2 3">
    <name type="scientific">Streptomyces lonegramiae</name>
    <dbReference type="NCBI Taxonomy" id="3075524"/>
    <lineage>
        <taxon>Bacteria</taxon>
        <taxon>Bacillati</taxon>
        <taxon>Actinomycetota</taxon>
        <taxon>Actinomycetes</taxon>
        <taxon>Kitasatosporales</taxon>
        <taxon>Streptomycetaceae</taxon>
        <taxon>Streptomyces</taxon>
    </lineage>
</organism>
<dbReference type="CDD" id="cd00093">
    <property type="entry name" value="HTH_XRE"/>
    <property type="match status" value="1"/>
</dbReference>
<proteinExistence type="predicted"/>
<keyword evidence="3" id="KW-1185">Reference proteome</keyword>
<feature type="domain" description="HTH cro/C1-type" evidence="1">
    <location>
        <begin position="21"/>
        <end position="74"/>
    </location>
</feature>
<dbReference type="Gene3D" id="1.10.260.40">
    <property type="entry name" value="lambda repressor-like DNA-binding domains"/>
    <property type="match status" value="1"/>
</dbReference>
<evidence type="ECO:0000313" key="3">
    <source>
        <dbReference type="Proteomes" id="UP001180754"/>
    </source>
</evidence>
<dbReference type="Proteomes" id="UP001180754">
    <property type="component" value="Unassembled WGS sequence"/>
</dbReference>
<evidence type="ECO:0000259" key="1">
    <source>
        <dbReference type="PROSITE" id="PS50943"/>
    </source>
</evidence>
<dbReference type="SMART" id="SM00530">
    <property type="entry name" value="HTH_XRE"/>
    <property type="match status" value="1"/>
</dbReference>
<dbReference type="InterPro" id="IPR043917">
    <property type="entry name" value="DUF5753"/>
</dbReference>
<dbReference type="PROSITE" id="PS50943">
    <property type="entry name" value="HTH_CROC1"/>
    <property type="match status" value="1"/>
</dbReference>
<dbReference type="Pfam" id="PF19054">
    <property type="entry name" value="DUF5753"/>
    <property type="match status" value="1"/>
</dbReference>
<gene>
    <name evidence="2" type="ORF">RND15_34585</name>
</gene>
<dbReference type="RefSeq" id="WP_311728320.1">
    <property type="nucleotide sequence ID" value="NZ_JAVRFD010000022.1"/>
</dbReference>
<dbReference type="Pfam" id="PF13560">
    <property type="entry name" value="HTH_31"/>
    <property type="match status" value="1"/>
</dbReference>